<feature type="region of interest" description="Disordered" evidence="1">
    <location>
        <begin position="315"/>
        <end position="346"/>
    </location>
</feature>
<dbReference type="Pfam" id="PF03819">
    <property type="entry name" value="MazG"/>
    <property type="match status" value="1"/>
</dbReference>
<keyword evidence="6" id="KW-1185">Reference proteome</keyword>
<reference evidence="5 6" key="1">
    <citation type="submission" date="2020-12" db="EMBL/GenBank/DDBJ databases">
        <title>FDA dAtabase for Regulatory Grade micrObial Sequences (FDA-ARGOS): Supporting development and validation of Infectious Disease Dx tests.</title>
        <authorList>
            <person name="Sproer C."/>
            <person name="Gronow S."/>
            <person name="Severitt S."/>
            <person name="Schroder I."/>
            <person name="Tallon L."/>
            <person name="Sadzewicz L."/>
            <person name="Zhao X."/>
            <person name="Boylan J."/>
            <person name="Ott S."/>
            <person name="Bowen H."/>
            <person name="Vavikolanu K."/>
            <person name="Mehta A."/>
            <person name="Aluvathingal J."/>
            <person name="Nadendla S."/>
            <person name="Lowell S."/>
            <person name="Myers T."/>
            <person name="Yan Y."/>
            <person name="Sichtig H."/>
        </authorList>
    </citation>
    <scope>NUCLEOTIDE SEQUENCE [LARGE SCALE GENOMIC DNA]</scope>
    <source>
        <strain evidence="3 5">FDAARGOS_938</strain>
        <strain evidence="4 6">FDAARGOS_991</strain>
    </source>
</reference>
<dbReference type="AlphaFoldDB" id="A0AB37GH25"/>
<dbReference type="PANTHER" id="PTHR30522">
    <property type="entry name" value="NUCLEOSIDE TRIPHOSPHATE PYROPHOSPHOHYDROLASE"/>
    <property type="match status" value="1"/>
</dbReference>
<dbReference type="InterPro" id="IPR011551">
    <property type="entry name" value="NTP_PyrPHydrolase_MazG"/>
</dbReference>
<evidence type="ECO:0000313" key="4">
    <source>
        <dbReference type="EMBL" id="QQB82708.1"/>
    </source>
</evidence>
<dbReference type="GO" id="GO:0046052">
    <property type="term" value="P:UTP catabolic process"/>
    <property type="evidence" value="ECO:0007669"/>
    <property type="project" value="TreeGrafter"/>
</dbReference>
<feature type="compositionally biased region" description="Acidic residues" evidence="1">
    <location>
        <begin position="331"/>
        <end position="346"/>
    </location>
</feature>
<dbReference type="EMBL" id="CP066023">
    <property type="protein sequence ID" value="QQB82708.1"/>
    <property type="molecule type" value="Genomic_DNA"/>
</dbReference>
<dbReference type="InterPro" id="IPR004518">
    <property type="entry name" value="MazG-like_dom"/>
</dbReference>
<dbReference type="GO" id="GO:0046076">
    <property type="term" value="P:dTTP catabolic process"/>
    <property type="evidence" value="ECO:0007669"/>
    <property type="project" value="TreeGrafter"/>
</dbReference>
<dbReference type="GO" id="GO:0046061">
    <property type="term" value="P:dATP catabolic process"/>
    <property type="evidence" value="ECO:0007669"/>
    <property type="project" value="TreeGrafter"/>
</dbReference>
<accession>A0AB37GH25</accession>
<evidence type="ECO:0000313" key="6">
    <source>
        <dbReference type="Proteomes" id="UP000595198"/>
    </source>
</evidence>
<sequence>MTIIKLDSRFPTAIPLEAASLLTGEVSYTEEVPIRVRWAIADAGGHSVSQAEILVTTDMENDEVLDRLDAGEKVYSVELDDAQDPAAPAAQVAAAPQQDSVKEPESEPVAEPGAEPVAEPLTPQEQLAAARLPHVVEAVDIMAAARRTGQWEARQTHKSLLPYLIEETYEFVDAVNEGGDIRSELSDLLLQILFHAEIAEDFDFDDVATDFILKMRARQPYLFDGTVAEGEMVSEEEQERLWAYGRGRPRSNPATQLPALTLAEEAIRRARAQGLSDADIPVEILVPTPGLETESGAEERTRQASRAFLTELAQMENQQAGSAEQWAAGSEDNEEAEDFGPSESDS</sequence>
<dbReference type="GO" id="GO:0047429">
    <property type="term" value="F:nucleoside triphosphate diphosphatase activity"/>
    <property type="evidence" value="ECO:0007669"/>
    <property type="project" value="TreeGrafter"/>
</dbReference>
<gene>
    <name evidence="3" type="ORF">I6G95_12055</name>
    <name evidence="4" type="ORF">I6H48_12580</name>
</gene>
<dbReference type="Proteomes" id="UP000595198">
    <property type="component" value="Chromosome"/>
</dbReference>
<evidence type="ECO:0000313" key="5">
    <source>
        <dbReference type="Proteomes" id="UP000594774"/>
    </source>
</evidence>
<dbReference type="GO" id="GO:0046081">
    <property type="term" value="P:dUTP catabolic process"/>
    <property type="evidence" value="ECO:0007669"/>
    <property type="project" value="TreeGrafter"/>
</dbReference>
<feature type="domain" description="NTP pyrophosphohydrolase MazG-like" evidence="2">
    <location>
        <begin position="155"/>
        <end position="223"/>
    </location>
</feature>
<keyword evidence="3" id="KW-0378">Hydrolase</keyword>
<feature type="region of interest" description="Disordered" evidence="1">
    <location>
        <begin position="85"/>
        <end position="117"/>
    </location>
</feature>
<evidence type="ECO:0000256" key="1">
    <source>
        <dbReference type="SAM" id="MobiDB-lite"/>
    </source>
</evidence>
<dbReference type="CDD" id="cd11528">
    <property type="entry name" value="NTP-PPase_MazG_Nterm"/>
    <property type="match status" value="1"/>
</dbReference>
<dbReference type="EMBL" id="CP065628">
    <property type="protein sequence ID" value="QPR30878.1"/>
    <property type="molecule type" value="Genomic_DNA"/>
</dbReference>
<dbReference type="Proteomes" id="UP000594774">
    <property type="component" value="Chromosome"/>
</dbReference>
<evidence type="ECO:0000313" key="3">
    <source>
        <dbReference type="EMBL" id="QPR30878.1"/>
    </source>
</evidence>
<dbReference type="InterPro" id="IPR048015">
    <property type="entry name" value="NTP-PPase_MazG-like_N"/>
</dbReference>
<evidence type="ECO:0000259" key="2">
    <source>
        <dbReference type="Pfam" id="PF03819"/>
    </source>
</evidence>
<organism evidence="3 5">
    <name type="scientific">Corynebacterium amycolatum</name>
    <dbReference type="NCBI Taxonomy" id="43765"/>
    <lineage>
        <taxon>Bacteria</taxon>
        <taxon>Bacillati</taxon>
        <taxon>Actinomycetota</taxon>
        <taxon>Actinomycetes</taxon>
        <taxon>Mycobacteriales</taxon>
        <taxon>Corynebacteriaceae</taxon>
        <taxon>Corynebacterium</taxon>
    </lineage>
</organism>
<dbReference type="SUPFAM" id="SSF101386">
    <property type="entry name" value="all-alpha NTP pyrophosphatases"/>
    <property type="match status" value="1"/>
</dbReference>
<dbReference type="PANTHER" id="PTHR30522:SF0">
    <property type="entry name" value="NUCLEOSIDE TRIPHOSPHATE PYROPHOSPHOHYDROLASE"/>
    <property type="match status" value="1"/>
</dbReference>
<dbReference type="RefSeq" id="WP_197914834.1">
    <property type="nucleotide sequence ID" value="NZ_CP065628.1"/>
</dbReference>
<dbReference type="GO" id="GO:0006203">
    <property type="term" value="P:dGTP catabolic process"/>
    <property type="evidence" value="ECO:0007669"/>
    <property type="project" value="TreeGrafter"/>
</dbReference>
<feature type="compositionally biased region" description="Low complexity" evidence="1">
    <location>
        <begin position="85"/>
        <end position="99"/>
    </location>
</feature>
<protein>
    <submittedName>
        <fullName evidence="3">Nucleoside triphosphate hydrolase</fullName>
    </submittedName>
</protein>
<proteinExistence type="predicted"/>
<dbReference type="GO" id="GO:0046047">
    <property type="term" value="P:TTP catabolic process"/>
    <property type="evidence" value="ECO:0007669"/>
    <property type="project" value="TreeGrafter"/>
</dbReference>
<dbReference type="Gene3D" id="1.10.287.1080">
    <property type="entry name" value="MazG-like"/>
    <property type="match status" value="1"/>
</dbReference>
<name>A0AB37GH25_CORAY</name>